<organism evidence="1 2">
    <name type="scientific">Streptomyces fuscichromogenes</name>
    <dbReference type="NCBI Taxonomy" id="1324013"/>
    <lineage>
        <taxon>Bacteria</taxon>
        <taxon>Bacillati</taxon>
        <taxon>Actinomycetota</taxon>
        <taxon>Actinomycetes</taxon>
        <taxon>Kitasatosporales</taxon>
        <taxon>Streptomycetaceae</taxon>
        <taxon>Streptomyces</taxon>
    </lineage>
</organism>
<reference evidence="1" key="2">
    <citation type="submission" date="2020-09" db="EMBL/GenBank/DDBJ databases">
        <authorList>
            <person name="Sun Q."/>
            <person name="Zhou Y."/>
        </authorList>
    </citation>
    <scope>NUCLEOTIDE SEQUENCE</scope>
    <source>
        <strain evidence="1">CGMCC 4.7110</strain>
    </source>
</reference>
<evidence type="ECO:0000313" key="1">
    <source>
        <dbReference type="EMBL" id="GGN25493.1"/>
    </source>
</evidence>
<accession>A0A917XH91</accession>
<name>A0A917XH91_9ACTN</name>
<protein>
    <submittedName>
        <fullName evidence="1">Uncharacterized protein</fullName>
    </submittedName>
</protein>
<comment type="caution">
    <text evidence="1">The sequence shown here is derived from an EMBL/GenBank/DDBJ whole genome shotgun (WGS) entry which is preliminary data.</text>
</comment>
<sequence length="116" mass="13247">MTAHATENDQVIPPMPERTPDALRAAIAEHTPELLPDFEEHWQWAIADAYDVGPVPAFMARWWGAYAIARDPRLHAHVRDLEHRAAYECTDIVEAKALLEEAAKIHYRVRELEPGE</sequence>
<dbReference type="EMBL" id="BMML01000015">
    <property type="protein sequence ID" value="GGN25493.1"/>
    <property type="molecule type" value="Genomic_DNA"/>
</dbReference>
<dbReference type="AlphaFoldDB" id="A0A917XH91"/>
<proteinExistence type="predicted"/>
<dbReference type="Proteomes" id="UP000653411">
    <property type="component" value="Unassembled WGS sequence"/>
</dbReference>
<keyword evidence="2" id="KW-1185">Reference proteome</keyword>
<reference evidence="1" key="1">
    <citation type="journal article" date="2014" name="Int. J. Syst. Evol. Microbiol.">
        <title>Complete genome sequence of Corynebacterium casei LMG S-19264T (=DSM 44701T), isolated from a smear-ripened cheese.</title>
        <authorList>
            <consortium name="US DOE Joint Genome Institute (JGI-PGF)"/>
            <person name="Walter F."/>
            <person name="Albersmeier A."/>
            <person name="Kalinowski J."/>
            <person name="Ruckert C."/>
        </authorList>
    </citation>
    <scope>NUCLEOTIDE SEQUENCE</scope>
    <source>
        <strain evidence="1">CGMCC 4.7110</strain>
    </source>
</reference>
<evidence type="ECO:0000313" key="2">
    <source>
        <dbReference type="Proteomes" id="UP000653411"/>
    </source>
</evidence>
<dbReference type="RefSeq" id="WP_189265933.1">
    <property type="nucleotide sequence ID" value="NZ_BMML01000015.1"/>
</dbReference>
<gene>
    <name evidence="1" type="ORF">GCM10011578_059450</name>
</gene>